<dbReference type="GO" id="GO:0016287">
    <property type="term" value="F:glycerone-phosphate O-acyltransferase activity"/>
    <property type="evidence" value="ECO:0007669"/>
    <property type="project" value="TreeGrafter"/>
</dbReference>
<dbReference type="EMBL" id="ML178822">
    <property type="protein sequence ID" value="TFL02468.1"/>
    <property type="molecule type" value="Genomic_DNA"/>
</dbReference>
<dbReference type="PANTHER" id="PTHR31605:SF0">
    <property type="entry name" value="GLYCEROL-3-PHOSPHATE O-ACYLTRANSFERASE 1"/>
    <property type="match status" value="1"/>
</dbReference>
<keyword evidence="1" id="KW-0472">Membrane</keyword>
<name>A0A5C3QM97_9AGAR</name>
<dbReference type="InterPro" id="IPR002123">
    <property type="entry name" value="Plipid/glycerol_acylTrfase"/>
</dbReference>
<dbReference type="GO" id="GO:0008654">
    <property type="term" value="P:phospholipid biosynthetic process"/>
    <property type="evidence" value="ECO:0007669"/>
    <property type="project" value="TreeGrafter"/>
</dbReference>
<evidence type="ECO:0000313" key="4">
    <source>
        <dbReference type="Proteomes" id="UP000305067"/>
    </source>
</evidence>
<dbReference type="SUPFAM" id="SSF69593">
    <property type="entry name" value="Glycerol-3-phosphate (1)-acyltransferase"/>
    <property type="match status" value="1"/>
</dbReference>
<keyword evidence="4" id="KW-1185">Reference proteome</keyword>
<evidence type="ECO:0000259" key="2">
    <source>
        <dbReference type="SMART" id="SM00563"/>
    </source>
</evidence>
<sequence length="563" mass="63396">MANNPKGTKTPWSYFFIRLLFRSVLRTFYGTIVIENAHLMPKNGTPCIVSANHGNSLTDALVLVTSVPSKRRGMLRLTAKSTQFGHPTFTSWLIESAGTIPIKRRKDFQDGEAVDNNDAMLKLMEALEVGDAVCLFPEGASRYHPMMQPLKTGVARIISDVLTRNKGKPDFEIALQLCSVTYMHPEHFRSDLLVTFHEPMVFTPKSHPNLVAPADFKPVQDLTARMQEIISSGTIDAPSWDIVRSAKLAANIYAPLGTEMSLGDYIRVVRTFLLAFKDALAAEQNPPLKVQEDELWQSSSSSSPESVMQRAELFRELKHYQNQLVSLGLKDDRLRKPLPPPLHILARLLLRLLWALVLLTLALPGLLLWSPTFLTTFIAVRRFKQTGPAWDTYDELAQYKLIYGLFSGLTVWGVVSSYATWNWGVRGGVGAGVGVLVVMWLTLRWLEDGIAAFRASVALYRLLRADRAQVDELKKRRSGIHGRVMELATRDLELPANPESYFLDTEPCGTMTDSAKGRDAARGEGGMKGRWRSGAQYFSVRRRRKKDWNEVLRLYDKVDYPDQ</sequence>
<reference evidence="3 4" key="1">
    <citation type="journal article" date="2019" name="Nat. Ecol. Evol.">
        <title>Megaphylogeny resolves global patterns of mushroom evolution.</title>
        <authorList>
            <person name="Varga T."/>
            <person name="Krizsan K."/>
            <person name="Foldi C."/>
            <person name="Dima B."/>
            <person name="Sanchez-Garcia M."/>
            <person name="Sanchez-Ramirez S."/>
            <person name="Szollosi G.J."/>
            <person name="Szarkandi J.G."/>
            <person name="Papp V."/>
            <person name="Albert L."/>
            <person name="Andreopoulos W."/>
            <person name="Angelini C."/>
            <person name="Antonin V."/>
            <person name="Barry K.W."/>
            <person name="Bougher N.L."/>
            <person name="Buchanan P."/>
            <person name="Buyck B."/>
            <person name="Bense V."/>
            <person name="Catcheside P."/>
            <person name="Chovatia M."/>
            <person name="Cooper J."/>
            <person name="Damon W."/>
            <person name="Desjardin D."/>
            <person name="Finy P."/>
            <person name="Geml J."/>
            <person name="Haridas S."/>
            <person name="Hughes K."/>
            <person name="Justo A."/>
            <person name="Karasinski D."/>
            <person name="Kautmanova I."/>
            <person name="Kiss B."/>
            <person name="Kocsube S."/>
            <person name="Kotiranta H."/>
            <person name="LaButti K.M."/>
            <person name="Lechner B.E."/>
            <person name="Liimatainen K."/>
            <person name="Lipzen A."/>
            <person name="Lukacs Z."/>
            <person name="Mihaltcheva S."/>
            <person name="Morgado L.N."/>
            <person name="Niskanen T."/>
            <person name="Noordeloos M.E."/>
            <person name="Ohm R.A."/>
            <person name="Ortiz-Santana B."/>
            <person name="Ovrebo C."/>
            <person name="Racz N."/>
            <person name="Riley R."/>
            <person name="Savchenko A."/>
            <person name="Shiryaev A."/>
            <person name="Soop K."/>
            <person name="Spirin V."/>
            <person name="Szebenyi C."/>
            <person name="Tomsovsky M."/>
            <person name="Tulloss R.E."/>
            <person name="Uehling J."/>
            <person name="Grigoriev I.V."/>
            <person name="Vagvolgyi C."/>
            <person name="Papp T."/>
            <person name="Martin F.M."/>
            <person name="Miettinen O."/>
            <person name="Hibbett D.S."/>
            <person name="Nagy L.G."/>
        </authorList>
    </citation>
    <scope>NUCLEOTIDE SEQUENCE [LARGE SCALE GENOMIC DNA]</scope>
    <source>
        <strain evidence="3 4">CBS 309.79</strain>
    </source>
</reference>
<accession>A0A5C3QM97</accession>
<dbReference type="PANTHER" id="PTHR31605">
    <property type="entry name" value="GLYCEROL-3-PHOSPHATE O-ACYLTRANSFERASE 1"/>
    <property type="match status" value="1"/>
</dbReference>
<feature type="domain" description="Phospholipid/glycerol acyltransferase" evidence="2">
    <location>
        <begin position="47"/>
        <end position="183"/>
    </location>
</feature>
<feature type="transmembrane region" description="Helical" evidence="1">
    <location>
        <begin position="401"/>
        <end position="421"/>
    </location>
</feature>
<dbReference type="AlphaFoldDB" id="A0A5C3QM97"/>
<dbReference type="CDD" id="cd07992">
    <property type="entry name" value="LPLAT_AAK14816-like"/>
    <property type="match status" value="1"/>
</dbReference>
<protein>
    <recommendedName>
        <fullName evidence="2">Phospholipid/glycerol acyltransferase domain-containing protein</fullName>
    </recommendedName>
</protein>
<organism evidence="3 4">
    <name type="scientific">Pterulicium gracile</name>
    <dbReference type="NCBI Taxonomy" id="1884261"/>
    <lineage>
        <taxon>Eukaryota</taxon>
        <taxon>Fungi</taxon>
        <taxon>Dikarya</taxon>
        <taxon>Basidiomycota</taxon>
        <taxon>Agaricomycotina</taxon>
        <taxon>Agaricomycetes</taxon>
        <taxon>Agaricomycetidae</taxon>
        <taxon>Agaricales</taxon>
        <taxon>Pleurotineae</taxon>
        <taxon>Pterulaceae</taxon>
        <taxon>Pterulicium</taxon>
    </lineage>
</organism>
<proteinExistence type="predicted"/>
<keyword evidence="1" id="KW-0812">Transmembrane</keyword>
<dbReference type="SMART" id="SM00563">
    <property type="entry name" value="PlsC"/>
    <property type="match status" value="1"/>
</dbReference>
<dbReference type="GO" id="GO:0004366">
    <property type="term" value="F:glycerol-3-phosphate O-acyltransferase activity"/>
    <property type="evidence" value="ECO:0007669"/>
    <property type="project" value="TreeGrafter"/>
</dbReference>
<evidence type="ECO:0000256" key="1">
    <source>
        <dbReference type="SAM" id="Phobius"/>
    </source>
</evidence>
<dbReference type="Pfam" id="PF01553">
    <property type="entry name" value="Acyltransferase"/>
    <property type="match status" value="1"/>
</dbReference>
<feature type="transmembrane region" description="Helical" evidence="1">
    <location>
        <begin position="352"/>
        <end position="380"/>
    </location>
</feature>
<dbReference type="OrthoDB" id="5567124at2759"/>
<dbReference type="InterPro" id="IPR052744">
    <property type="entry name" value="GPAT/DAPAT"/>
</dbReference>
<feature type="transmembrane region" description="Helical" evidence="1">
    <location>
        <begin position="427"/>
        <end position="446"/>
    </location>
</feature>
<keyword evidence="1" id="KW-1133">Transmembrane helix</keyword>
<gene>
    <name evidence="3" type="ORF">BDV98DRAFT_645220</name>
</gene>
<dbReference type="Proteomes" id="UP000305067">
    <property type="component" value="Unassembled WGS sequence"/>
</dbReference>
<evidence type="ECO:0000313" key="3">
    <source>
        <dbReference type="EMBL" id="TFL02468.1"/>
    </source>
</evidence>